<dbReference type="SUPFAM" id="SSF56112">
    <property type="entry name" value="Protein kinase-like (PK-like)"/>
    <property type="match status" value="1"/>
</dbReference>
<evidence type="ECO:0000256" key="4">
    <source>
        <dbReference type="ARBA" id="ARBA00022777"/>
    </source>
</evidence>
<dbReference type="InterPro" id="IPR030616">
    <property type="entry name" value="Aur-like"/>
</dbReference>
<dbReference type="Gene3D" id="1.25.40.10">
    <property type="entry name" value="Tetratricopeptide repeat domain"/>
    <property type="match status" value="1"/>
</dbReference>
<evidence type="ECO:0000256" key="6">
    <source>
        <dbReference type="PROSITE-ProRule" id="PRU10141"/>
    </source>
</evidence>
<dbReference type="EMBL" id="DPIY01000010">
    <property type="protein sequence ID" value="HCT57949.1"/>
    <property type="molecule type" value="Genomic_DNA"/>
</dbReference>
<accession>A0A3D4VA05</accession>
<evidence type="ECO:0000256" key="2">
    <source>
        <dbReference type="ARBA" id="ARBA00022679"/>
    </source>
</evidence>
<reference evidence="8 9" key="1">
    <citation type="journal article" date="2018" name="Nat. Biotechnol.">
        <title>A standardized bacterial taxonomy based on genome phylogeny substantially revises the tree of life.</title>
        <authorList>
            <person name="Parks D.H."/>
            <person name="Chuvochina M."/>
            <person name="Waite D.W."/>
            <person name="Rinke C."/>
            <person name="Skarshewski A."/>
            <person name="Chaumeil P.A."/>
            <person name="Hugenholtz P."/>
        </authorList>
    </citation>
    <scope>NUCLEOTIDE SEQUENCE [LARGE SCALE GENOMIC DNA]</scope>
    <source>
        <strain evidence="8">UBA8844</strain>
    </source>
</reference>
<keyword evidence="3 6" id="KW-0547">Nucleotide-binding</keyword>
<keyword evidence="5 6" id="KW-0067">ATP-binding</keyword>
<evidence type="ECO:0000313" key="9">
    <source>
        <dbReference type="Proteomes" id="UP000264071"/>
    </source>
</evidence>
<dbReference type="Pfam" id="PF00069">
    <property type="entry name" value="Pkinase"/>
    <property type="match status" value="1"/>
</dbReference>
<dbReference type="InterPro" id="IPR011009">
    <property type="entry name" value="Kinase-like_dom_sf"/>
</dbReference>
<dbReference type="PROSITE" id="PS00108">
    <property type="entry name" value="PROTEIN_KINASE_ST"/>
    <property type="match status" value="1"/>
</dbReference>
<dbReference type="SMART" id="SM00220">
    <property type="entry name" value="S_TKc"/>
    <property type="match status" value="1"/>
</dbReference>
<dbReference type="PANTHER" id="PTHR24350">
    <property type="entry name" value="SERINE/THREONINE-PROTEIN KINASE IAL-RELATED"/>
    <property type="match status" value="1"/>
</dbReference>
<dbReference type="SUPFAM" id="SSF48452">
    <property type="entry name" value="TPR-like"/>
    <property type="match status" value="1"/>
</dbReference>
<dbReference type="PROSITE" id="PS00107">
    <property type="entry name" value="PROTEIN_KINASE_ATP"/>
    <property type="match status" value="1"/>
</dbReference>
<dbReference type="Gene3D" id="3.30.200.20">
    <property type="entry name" value="Phosphorylase Kinase, domain 1"/>
    <property type="match status" value="1"/>
</dbReference>
<dbReference type="Gene3D" id="1.10.510.10">
    <property type="entry name" value="Transferase(Phosphotransferase) domain 1"/>
    <property type="match status" value="1"/>
</dbReference>
<dbReference type="InterPro" id="IPR000719">
    <property type="entry name" value="Prot_kinase_dom"/>
</dbReference>
<dbReference type="AlphaFoldDB" id="A0A3D4VA05"/>
<keyword evidence="2" id="KW-0808">Transferase</keyword>
<comment type="caution">
    <text evidence="8">The sequence shown here is derived from an EMBL/GenBank/DDBJ whole genome shotgun (WGS) entry which is preliminary data.</text>
</comment>
<dbReference type="InterPro" id="IPR011990">
    <property type="entry name" value="TPR-like_helical_dom_sf"/>
</dbReference>
<keyword evidence="4 8" id="KW-0418">Kinase</keyword>
<dbReference type="Proteomes" id="UP000264071">
    <property type="component" value="Unassembled WGS sequence"/>
</dbReference>
<evidence type="ECO:0000259" key="7">
    <source>
        <dbReference type="PROSITE" id="PS50011"/>
    </source>
</evidence>
<protein>
    <submittedName>
        <fullName evidence="8">Serine/threonine protein kinase</fullName>
    </submittedName>
</protein>
<sequence length="1188" mass="127071">MSRPPVSAEEWKRLEPVLDAALALPADRRPAYLHAACGDDADMRLMLEQMLAHADTPDPLLDLPASERFAALLASGIYNARIADTSDGLTEGLTAALAGRYEIVREIGRGGMATVYLARDVRHDREVALKMLRQSVGTLLGADRFHTEIRVTASLRHPHVLPLFDSGEVEGRLFYVMPYIEGGSLRDLLDGVGPIGEWTPRRGRLPAPQALRIMSQIASALAEAHARGVVHRDLKPENILLTGSGEHAYLADFGIALAAAHDPIGRVTRPGFVLGTPTYMSPEQLRGEPDLDGRSDIYSMGRVLHEMLVGTLPPDGGLPLDSPLRSTPMGALVTRAIAPARDQRFPSASELVRAIEDASRVLASAPSSSTPSSARLIGAANETTAEAITTPSSHQGDADARALLRSRRTTRIAAGALLTAAAVFWLTTRGHDRSTEPVIDPDAVAVLPFRLDAGDESPMLSGDNTARLLYDALARWERLTLSDEMRVADAMRTDRRAADTLSVEGARGVAHRLGAGRFVWGEVSTLQGGLRVRAQLYMPGRSEPYTQVVHMAAGADVASAFSILADSLVARLAGAPGGSPPAIGTRNFEALKRYADGHVALSTWDTRAAEEQFRAAIALDSGFAQASLALAQSMAWSGRARPAAWRASAARAVADSMRLPARERGLARALLALGESRANDACAEYRAMLSRTPNDFAAQYGMGECLSYDRRIVRDTTDTTQWRFQANRTEAIAAYSRALELVPSYFEAARGAAFSALARRVIFTGETDYRQGFALAPDTVRMGAFPELRGDSVVYRPLPMASLFRTPAPATHRAAIARNRETLRALTARWTQSHPRSMSAWLRHAEALEALGSLESEGPGTSGALQAVRTARALAATDATLPGDLRANAAATEVRVLLKLGRFDDARLAVRTALADTTQYTETLAAAADGTDDQSGLPVLAALAALTGRAQLAARLLEMIAVRAQSTLWLVPSGSDLTPPAPVLRAAGMFSAYAALGAPIDSVRGTRSRVEREIATWVPRDATERVRALLLARSSMLAQPGLGTAALNGLSEPEPYDDLLVLWQQVARGDTAPVHARLTAPSRAPVQNVARAPEWLVQRAQLAIALRDTSVAMGLLDELIASLPAQLERLTREHQAAAAVGRALILRAQLPRGAGDAPRKAARAVSSLWADADPPLRAMAAAAAAPHR</sequence>
<feature type="domain" description="Protein kinase" evidence="7">
    <location>
        <begin position="101"/>
        <end position="426"/>
    </location>
</feature>
<evidence type="ECO:0000256" key="5">
    <source>
        <dbReference type="ARBA" id="ARBA00022840"/>
    </source>
</evidence>
<dbReference type="PROSITE" id="PS50011">
    <property type="entry name" value="PROTEIN_KINASE_DOM"/>
    <property type="match status" value="1"/>
</dbReference>
<dbReference type="CDD" id="cd14014">
    <property type="entry name" value="STKc_PknB_like"/>
    <property type="match status" value="1"/>
</dbReference>
<dbReference type="GO" id="GO:0004674">
    <property type="term" value="F:protein serine/threonine kinase activity"/>
    <property type="evidence" value="ECO:0007669"/>
    <property type="project" value="UniProtKB-KW"/>
</dbReference>
<name>A0A3D4VA05_9BACT</name>
<dbReference type="InterPro" id="IPR008271">
    <property type="entry name" value="Ser/Thr_kinase_AS"/>
</dbReference>
<dbReference type="GO" id="GO:0005524">
    <property type="term" value="F:ATP binding"/>
    <property type="evidence" value="ECO:0007669"/>
    <property type="project" value="UniProtKB-UniRule"/>
</dbReference>
<gene>
    <name evidence="8" type="ORF">DGD08_12165</name>
</gene>
<evidence type="ECO:0000256" key="3">
    <source>
        <dbReference type="ARBA" id="ARBA00022741"/>
    </source>
</evidence>
<proteinExistence type="predicted"/>
<feature type="binding site" evidence="6">
    <location>
        <position position="130"/>
    </location>
    <ligand>
        <name>ATP</name>
        <dbReference type="ChEBI" id="CHEBI:30616"/>
    </ligand>
</feature>
<organism evidence="8 9">
    <name type="scientific">Gemmatimonas aurantiaca</name>
    <dbReference type="NCBI Taxonomy" id="173480"/>
    <lineage>
        <taxon>Bacteria</taxon>
        <taxon>Pseudomonadati</taxon>
        <taxon>Gemmatimonadota</taxon>
        <taxon>Gemmatimonadia</taxon>
        <taxon>Gemmatimonadales</taxon>
        <taxon>Gemmatimonadaceae</taxon>
        <taxon>Gemmatimonas</taxon>
    </lineage>
</organism>
<dbReference type="InterPro" id="IPR017441">
    <property type="entry name" value="Protein_kinase_ATP_BS"/>
</dbReference>
<evidence type="ECO:0000256" key="1">
    <source>
        <dbReference type="ARBA" id="ARBA00022527"/>
    </source>
</evidence>
<evidence type="ECO:0000313" key="8">
    <source>
        <dbReference type="EMBL" id="HCT57949.1"/>
    </source>
</evidence>
<keyword evidence="1 8" id="KW-0723">Serine/threonine-protein kinase</keyword>